<evidence type="ECO:0000256" key="1">
    <source>
        <dbReference type="ARBA" id="ARBA00022485"/>
    </source>
</evidence>
<gene>
    <name evidence="6" type="ORF">INP51_05590</name>
</gene>
<dbReference type="KEGG" id="bliq:INP51_05590"/>
<dbReference type="PROSITE" id="PS51379">
    <property type="entry name" value="4FE4S_FER_2"/>
    <property type="match status" value="2"/>
</dbReference>
<dbReference type="GO" id="GO:0051539">
    <property type="term" value="F:4 iron, 4 sulfur cluster binding"/>
    <property type="evidence" value="ECO:0007669"/>
    <property type="project" value="UniProtKB-KW"/>
</dbReference>
<keyword evidence="1" id="KW-0004">4Fe-4S</keyword>
<accession>A0A7M2RJI3</accession>
<evidence type="ECO:0000256" key="4">
    <source>
        <dbReference type="ARBA" id="ARBA00023014"/>
    </source>
</evidence>
<dbReference type="PANTHER" id="PTHR43687">
    <property type="entry name" value="ADENYLYLSULFATE REDUCTASE, BETA SUBUNIT"/>
    <property type="match status" value="1"/>
</dbReference>
<feature type="domain" description="4Fe-4S ferredoxin-type" evidence="5">
    <location>
        <begin position="36"/>
        <end position="65"/>
    </location>
</feature>
<dbReference type="InterPro" id="IPR017900">
    <property type="entry name" value="4Fe4S_Fe_S_CS"/>
</dbReference>
<evidence type="ECO:0000313" key="6">
    <source>
        <dbReference type="EMBL" id="QOV20419.1"/>
    </source>
</evidence>
<feature type="domain" description="4Fe-4S ferredoxin-type" evidence="5">
    <location>
        <begin position="67"/>
        <end position="96"/>
    </location>
</feature>
<keyword evidence="3" id="KW-0408">Iron</keyword>
<evidence type="ECO:0000259" key="5">
    <source>
        <dbReference type="PROSITE" id="PS51379"/>
    </source>
</evidence>
<reference evidence="6 7" key="1">
    <citation type="submission" date="2020-10" db="EMBL/GenBank/DDBJ databases">
        <title>Blautia liquoris sp.nov., isolated from the mud in a fermentation cellar used for the production of Chinese strong-flavoured liquor.</title>
        <authorList>
            <person name="Lu L."/>
        </authorList>
    </citation>
    <scope>NUCLEOTIDE SEQUENCE [LARGE SCALE GENOMIC DNA]</scope>
    <source>
        <strain evidence="6 7">LZLJ-3</strain>
    </source>
</reference>
<name>A0A7M2RJI3_9FIRM</name>
<dbReference type="InterPro" id="IPR017896">
    <property type="entry name" value="4Fe4S_Fe-S-bd"/>
</dbReference>
<evidence type="ECO:0000256" key="3">
    <source>
        <dbReference type="ARBA" id="ARBA00023004"/>
    </source>
</evidence>
<dbReference type="InterPro" id="IPR050572">
    <property type="entry name" value="Fe-S_Ferredoxin"/>
</dbReference>
<dbReference type="Pfam" id="PF13237">
    <property type="entry name" value="Fer4_10"/>
    <property type="match status" value="1"/>
</dbReference>
<keyword evidence="2" id="KW-0479">Metal-binding</keyword>
<dbReference type="Gene3D" id="3.30.70.3270">
    <property type="match status" value="1"/>
</dbReference>
<evidence type="ECO:0000313" key="7">
    <source>
        <dbReference type="Proteomes" id="UP000593601"/>
    </source>
</evidence>
<dbReference type="EMBL" id="CP063304">
    <property type="protein sequence ID" value="QOV20419.1"/>
    <property type="molecule type" value="Genomic_DNA"/>
</dbReference>
<keyword evidence="7" id="KW-1185">Reference proteome</keyword>
<dbReference type="SUPFAM" id="SSF46548">
    <property type="entry name" value="alpha-helical ferredoxin"/>
    <property type="match status" value="1"/>
</dbReference>
<dbReference type="Proteomes" id="UP000593601">
    <property type="component" value="Chromosome"/>
</dbReference>
<evidence type="ECO:0000256" key="2">
    <source>
        <dbReference type="ARBA" id="ARBA00022723"/>
    </source>
</evidence>
<dbReference type="PANTHER" id="PTHR43687:SF1">
    <property type="entry name" value="FERREDOXIN III"/>
    <property type="match status" value="1"/>
</dbReference>
<dbReference type="AlphaFoldDB" id="A0A7M2RJI3"/>
<organism evidence="6 7">
    <name type="scientific">Blautia liquoris</name>
    <dbReference type="NCBI Taxonomy" id="2779518"/>
    <lineage>
        <taxon>Bacteria</taxon>
        <taxon>Bacillati</taxon>
        <taxon>Bacillota</taxon>
        <taxon>Clostridia</taxon>
        <taxon>Lachnospirales</taxon>
        <taxon>Lachnospiraceae</taxon>
        <taxon>Blautia</taxon>
    </lineage>
</organism>
<protein>
    <submittedName>
        <fullName evidence="6">4Fe-4S dicluster domain-containing protein</fullName>
    </submittedName>
</protein>
<dbReference type="GO" id="GO:0046872">
    <property type="term" value="F:metal ion binding"/>
    <property type="evidence" value="ECO:0007669"/>
    <property type="project" value="UniProtKB-KW"/>
</dbReference>
<proteinExistence type="predicted"/>
<keyword evidence="4" id="KW-0411">Iron-sulfur</keyword>
<dbReference type="PROSITE" id="PS00198">
    <property type="entry name" value="4FE4S_FER_1"/>
    <property type="match status" value="2"/>
</dbReference>
<sequence>MSVLSMAKLLIKNFFHGPYTNQYPKKPRENYERTRGSIDNDIESCIFCGMCMRRCPTSAITVTKPEKKWSIERMQCIQCGYCVSVCPKKCLSMRNQYTSPDTHKVRDEYTDARVSDH</sequence>
<dbReference type="RefSeq" id="WP_193736739.1">
    <property type="nucleotide sequence ID" value="NZ_CP063304.1"/>
</dbReference>